<dbReference type="PANTHER" id="PTHR11929:SF226">
    <property type="entry name" value="ATP-DEPENDENT DNA HELICASE-RELATED"/>
    <property type="match status" value="1"/>
</dbReference>
<dbReference type="InterPro" id="IPR031481">
    <property type="entry name" value="Glyco_tran_10_N"/>
</dbReference>
<dbReference type="Proteomes" id="UP000038040">
    <property type="component" value="Unplaced"/>
</dbReference>
<dbReference type="PANTHER" id="PTHR11929">
    <property type="entry name" value="ALPHA- 1,3 -FUCOSYLTRANSFERASE"/>
    <property type="match status" value="1"/>
</dbReference>
<evidence type="ECO:0000313" key="17">
    <source>
        <dbReference type="Proteomes" id="UP000274756"/>
    </source>
</evidence>
<feature type="chain" id="PRO_5041042862" description="Fucosyltransferase" evidence="12">
    <location>
        <begin position="18"/>
        <end position="310"/>
    </location>
</feature>
<proteinExistence type="inferred from homology"/>
<dbReference type="OrthoDB" id="5790915at2759"/>
<dbReference type="WBParaSite" id="DME_0000796401-mRNA-1">
    <property type="protein sequence ID" value="DME_0000796401-mRNA-1"/>
    <property type="gene ID" value="DME_0000796401"/>
</dbReference>
<dbReference type="AlphaFoldDB" id="A0A0N4UJV5"/>
<dbReference type="Pfam" id="PF00852">
    <property type="entry name" value="Glyco_transf_10"/>
    <property type="match status" value="1"/>
</dbReference>
<dbReference type="SUPFAM" id="SSF53756">
    <property type="entry name" value="UDP-Glycosyltransferase/glycogen phosphorylase"/>
    <property type="match status" value="1"/>
</dbReference>
<reference evidence="15 17" key="2">
    <citation type="submission" date="2018-11" db="EMBL/GenBank/DDBJ databases">
        <authorList>
            <consortium name="Pathogen Informatics"/>
        </authorList>
    </citation>
    <scope>NUCLEOTIDE SEQUENCE [LARGE SCALE GENOMIC DNA]</scope>
</reference>
<dbReference type="GO" id="GO:0046920">
    <property type="term" value="F:alpha-(1-&gt;3)-fucosyltransferase activity"/>
    <property type="evidence" value="ECO:0007669"/>
    <property type="project" value="TreeGrafter"/>
</dbReference>
<keyword evidence="10" id="KW-0325">Glycoprotein</keyword>
<feature type="domain" description="Fucosyltransferase N-terminal" evidence="14">
    <location>
        <begin position="67"/>
        <end position="169"/>
    </location>
</feature>
<evidence type="ECO:0000313" key="15">
    <source>
        <dbReference type="EMBL" id="VDN52116.1"/>
    </source>
</evidence>
<gene>
    <name evidence="15" type="ORF">DME_LOCUS2089</name>
</gene>
<keyword evidence="11" id="KW-0333">Golgi apparatus</keyword>
<evidence type="ECO:0000256" key="9">
    <source>
        <dbReference type="ARBA" id="ARBA00023136"/>
    </source>
</evidence>
<dbReference type="EMBL" id="UYYG01000045">
    <property type="protein sequence ID" value="VDN52116.1"/>
    <property type="molecule type" value="Genomic_DNA"/>
</dbReference>
<dbReference type="InterPro" id="IPR001503">
    <property type="entry name" value="Glyco_trans_10"/>
</dbReference>
<keyword evidence="17" id="KW-1185">Reference proteome</keyword>
<evidence type="ECO:0000256" key="7">
    <source>
        <dbReference type="ARBA" id="ARBA00022968"/>
    </source>
</evidence>
<evidence type="ECO:0000256" key="11">
    <source>
        <dbReference type="RuleBase" id="RU003832"/>
    </source>
</evidence>
<dbReference type="InterPro" id="IPR055270">
    <property type="entry name" value="Glyco_tran_10_C"/>
</dbReference>
<evidence type="ECO:0000256" key="8">
    <source>
        <dbReference type="ARBA" id="ARBA00022989"/>
    </source>
</evidence>
<keyword evidence="6 11" id="KW-0812">Transmembrane</keyword>
<keyword evidence="4 11" id="KW-0328">Glycosyltransferase</keyword>
<dbReference type="UniPathway" id="UPA00378"/>
<dbReference type="InterPro" id="IPR038577">
    <property type="entry name" value="GT10-like_C_sf"/>
</dbReference>
<evidence type="ECO:0000256" key="2">
    <source>
        <dbReference type="ARBA" id="ARBA00004922"/>
    </source>
</evidence>
<evidence type="ECO:0000256" key="1">
    <source>
        <dbReference type="ARBA" id="ARBA00004447"/>
    </source>
</evidence>
<comment type="similarity">
    <text evidence="3 11">Belongs to the glycosyltransferase 10 family.</text>
</comment>
<keyword evidence="9" id="KW-0472">Membrane</keyword>
<keyword evidence="12" id="KW-0732">Signal</keyword>
<protein>
    <recommendedName>
        <fullName evidence="11">Fucosyltransferase</fullName>
        <ecNumber evidence="11">2.4.1.-</ecNumber>
    </recommendedName>
</protein>
<dbReference type="STRING" id="318479.A0A0N4UJV5"/>
<dbReference type="Proteomes" id="UP000274756">
    <property type="component" value="Unassembled WGS sequence"/>
</dbReference>
<organism evidence="16 18">
    <name type="scientific">Dracunculus medinensis</name>
    <name type="common">Guinea worm</name>
    <dbReference type="NCBI Taxonomy" id="318479"/>
    <lineage>
        <taxon>Eukaryota</taxon>
        <taxon>Metazoa</taxon>
        <taxon>Ecdysozoa</taxon>
        <taxon>Nematoda</taxon>
        <taxon>Chromadorea</taxon>
        <taxon>Rhabditida</taxon>
        <taxon>Spirurina</taxon>
        <taxon>Dracunculoidea</taxon>
        <taxon>Dracunculidae</taxon>
        <taxon>Dracunculus</taxon>
    </lineage>
</organism>
<dbReference type="EC" id="2.4.1.-" evidence="11"/>
<accession>A0A0N4UJV5</accession>
<evidence type="ECO:0000256" key="10">
    <source>
        <dbReference type="ARBA" id="ARBA00023180"/>
    </source>
</evidence>
<keyword evidence="7" id="KW-0735">Signal-anchor</keyword>
<evidence type="ECO:0000313" key="16">
    <source>
        <dbReference type="Proteomes" id="UP000038040"/>
    </source>
</evidence>
<sequence length="310" mass="36377">MWKKLYIFCFSVLIVLLELKFHKIYENSIIQISIKGPIQSKLWWIHKSNIFFNWSQLDNSKKLRLVPLILSWNDSYSDIGKRAKKGIGNCDFKCEVTTDHRKYFSAGAIIFYYTFGNQMPPLRHHNQYYIFFCVESPLSIEQHTGSMYKEPFNLTVSYRKNSDIPVPYGELKQIDKSTLPDKIWKWEQASPKFIKNSSHRDLYTKNLAKYINVTVYGRCGLKLCMGHCEKLAVAKHRFYLAFENTICNEYVTEKAFKRLDQLLVPIVLKGSLYKNILPENSYIAADDFDSPEDLAKYLKYLESNATAYLR</sequence>
<feature type="domain" description="Fucosyltransferase C-terminal" evidence="13">
    <location>
        <begin position="195"/>
        <end position="310"/>
    </location>
</feature>
<dbReference type="Gene3D" id="3.40.50.11660">
    <property type="entry name" value="Glycosyl transferase family 10, C-terminal domain"/>
    <property type="match status" value="1"/>
</dbReference>
<comment type="pathway">
    <text evidence="2">Protein modification; protein glycosylation.</text>
</comment>
<evidence type="ECO:0000256" key="12">
    <source>
        <dbReference type="SAM" id="SignalP"/>
    </source>
</evidence>
<evidence type="ECO:0000256" key="3">
    <source>
        <dbReference type="ARBA" id="ARBA00008919"/>
    </source>
</evidence>
<evidence type="ECO:0000313" key="18">
    <source>
        <dbReference type="WBParaSite" id="DME_0000796401-mRNA-1"/>
    </source>
</evidence>
<keyword evidence="5 11" id="KW-0808">Transferase</keyword>
<dbReference type="Pfam" id="PF17039">
    <property type="entry name" value="Glyco_tran_10_N"/>
    <property type="match status" value="1"/>
</dbReference>
<feature type="signal peptide" evidence="12">
    <location>
        <begin position="1"/>
        <end position="17"/>
    </location>
</feature>
<dbReference type="GO" id="GO:0032580">
    <property type="term" value="C:Golgi cisterna membrane"/>
    <property type="evidence" value="ECO:0007669"/>
    <property type="project" value="UniProtKB-SubCell"/>
</dbReference>
<evidence type="ECO:0000256" key="4">
    <source>
        <dbReference type="ARBA" id="ARBA00022676"/>
    </source>
</evidence>
<evidence type="ECO:0000256" key="5">
    <source>
        <dbReference type="ARBA" id="ARBA00022679"/>
    </source>
</evidence>
<evidence type="ECO:0000256" key="6">
    <source>
        <dbReference type="ARBA" id="ARBA00022692"/>
    </source>
</evidence>
<name>A0A0N4UJV5_DRAME</name>
<keyword evidence="8" id="KW-1133">Transmembrane helix</keyword>
<reference evidence="18" key="1">
    <citation type="submission" date="2017-02" db="UniProtKB">
        <authorList>
            <consortium name="WormBaseParasite"/>
        </authorList>
    </citation>
    <scope>IDENTIFICATION</scope>
</reference>
<comment type="subcellular location">
    <subcellularLocation>
        <location evidence="1 11">Golgi apparatus</location>
        <location evidence="1 11">Golgi stack membrane</location>
        <topology evidence="1 11">Single-pass type II membrane protein</topology>
    </subcellularLocation>
</comment>
<evidence type="ECO:0000259" key="14">
    <source>
        <dbReference type="Pfam" id="PF17039"/>
    </source>
</evidence>
<evidence type="ECO:0000259" key="13">
    <source>
        <dbReference type="Pfam" id="PF00852"/>
    </source>
</evidence>